<protein>
    <recommendedName>
        <fullName evidence="4">Pyridoxamine 5'-phosphate oxidase family protein</fullName>
    </recommendedName>
</protein>
<name>A0A426DAP6_9LACO</name>
<sequence>MMRKEVYSDHPTISWVLDHCKILRLGLTDERGTYVVPVNYGYEDVNGTYVLYVHGTSDGQKGHALNQESLISFETDGGHEHLTYTPPKEGAFGPAFRSVMGHGQVSIVTDADEKSHALRTMLHHYVLDIPVAIHPEKVAKVPVWKITVVDVTARVHHPTAEWQAALGINAPIATGLHYDAQGAVQRDDREQAASEVDDVSGASQRTPNQD</sequence>
<dbReference type="SUPFAM" id="SSF50475">
    <property type="entry name" value="FMN-binding split barrel"/>
    <property type="match status" value="1"/>
</dbReference>
<dbReference type="InterPro" id="IPR012349">
    <property type="entry name" value="Split_barrel_FMN-bd"/>
</dbReference>
<proteinExistence type="predicted"/>
<dbReference type="PANTHER" id="PTHR34071:SF2">
    <property type="entry name" value="FLAVIN-NUCLEOTIDE-BINDING PROTEIN"/>
    <property type="match status" value="1"/>
</dbReference>
<dbReference type="Pfam" id="PF12900">
    <property type="entry name" value="Pyridox_ox_2"/>
    <property type="match status" value="1"/>
</dbReference>
<dbReference type="Proteomes" id="UP000283633">
    <property type="component" value="Unassembled WGS sequence"/>
</dbReference>
<evidence type="ECO:0008006" key="4">
    <source>
        <dbReference type="Google" id="ProtNLM"/>
    </source>
</evidence>
<dbReference type="Gene3D" id="2.30.110.10">
    <property type="entry name" value="Electron Transport, Fmn-binding Protein, Chain A"/>
    <property type="match status" value="1"/>
</dbReference>
<accession>A0A426DAP6</accession>
<comment type="caution">
    <text evidence="2">The sequence shown here is derived from an EMBL/GenBank/DDBJ whole genome shotgun (WGS) entry which is preliminary data.</text>
</comment>
<reference evidence="2 3" key="1">
    <citation type="submission" date="2018-08" db="EMBL/GenBank/DDBJ databases">
        <title>Genome Lactobacillus garii FI11369.</title>
        <authorList>
            <person name="Diaz M."/>
            <person name="Narbad A."/>
        </authorList>
    </citation>
    <scope>NUCLEOTIDE SEQUENCE [LARGE SCALE GENOMIC DNA]</scope>
    <source>
        <strain evidence="2 3">FI11369</strain>
    </source>
</reference>
<evidence type="ECO:0000256" key="1">
    <source>
        <dbReference type="SAM" id="MobiDB-lite"/>
    </source>
</evidence>
<evidence type="ECO:0000313" key="3">
    <source>
        <dbReference type="Proteomes" id="UP000283633"/>
    </source>
</evidence>
<feature type="compositionally biased region" description="Polar residues" evidence="1">
    <location>
        <begin position="201"/>
        <end position="210"/>
    </location>
</feature>
<dbReference type="PANTHER" id="PTHR34071">
    <property type="entry name" value="5-NITROIMIDAZOLE ANTIBIOTICS RESISTANCE PROTEIN, NIMA-FAMILY-RELATED PROTEIN-RELATED"/>
    <property type="match status" value="1"/>
</dbReference>
<dbReference type="EMBL" id="QWZQ01000002">
    <property type="protein sequence ID" value="RRK11689.1"/>
    <property type="molecule type" value="Genomic_DNA"/>
</dbReference>
<evidence type="ECO:0000313" key="2">
    <source>
        <dbReference type="EMBL" id="RRK11689.1"/>
    </source>
</evidence>
<keyword evidence="3" id="KW-1185">Reference proteome</keyword>
<gene>
    <name evidence="2" type="ORF">D1831_01030</name>
</gene>
<organism evidence="2 3">
    <name type="scientific">Lactiplantibacillus garii</name>
    <dbReference type="NCBI Taxonomy" id="2306423"/>
    <lineage>
        <taxon>Bacteria</taxon>
        <taxon>Bacillati</taxon>
        <taxon>Bacillota</taxon>
        <taxon>Bacilli</taxon>
        <taxon>Lactobacillales</taxon>
        <taxon>Lactobacillaceae</taxon>
        <taxon>Lactiplantibacillus</taxon>
    </lineage>
</organism>
<dbReference type="AlphaFoldDB" id="A0A426DAP6"/>
<dbReference type="InterPro" id="IPR024747">
    <property type="entry name" value="Pyridox_Oxase-rel"/>
</dbReference>
<feature type="region of interest" description="Disordered" evidence="1">
    <location>
        <begin position="182"/>
        <end position="210"/>
    </location>
</feature>